<evidence type="ECO:0000256" key="10">
    <source>
        <dbReference type="ARBA" id="ARBA00044881"/>
    </source>
</evidence>
<evidence type="ECO:0000256" key="17">
    <source>
        <dbReference type="ARBA" id="ARBA00044903"/>
    </source>
</evidence>
<sequence length="516" mass="57603">MPRSRNEEAQPILDRNEQDNNGDDNELGDQEFTCCNPRKAYYRFIALIFMCLVGFASYFCYDNPGALQDNFKSDLDLTTTQFAMLYSIYSWPNVILCFIGGFLIDRVFGIRLGTIIYMFILMIGQLIFAFGTTTNAFYIMLLGRFIFGIGAESLAVAQNNYAVLWFKGKELNMVFGLQLSFARFGSTVNFLVMEPVYKYFKQYYTGTYVLGMVIFAAASTCIMSFTSALLLGWMDKRAERVLRRQAIAAEGEIPRLSDVKTFKVTFWMVTVICVAYYVAIFPFIALGKVFFERKFDYSPEEANAVNSVIYLIAAFASPICGYIVDKTGRNVMWVFISTVVTIGAHAILAFSFANPYVGTITMGFAYSMLASSLWPLVALIIPEYQLGTAYGICQAVQNLGLAVVSMFGGVIVDNGGYLMLELFFIGWLSVALLASVIIWLHDFNNNGILNMSPTDRDEVVQKALTSSISINNESPRSSNEEDNGAGQAREVRNKYLKKIGVGDTGNSSDDCEPLLQ</sequence>
<keyword evidence="6 26" id="KW-0472">Membrane</keyword>
<feature type="transmembrane region" description="Helical" evidence="26">
    <location>
        <begin position="264"/>
        <end position="284"/>
    </location>
</feature>
<evidence type="ECO:0000256" key="18">
    <source>
        <dbReference type="ARBA" id="ARBA00044912"/>
    </source>
</evidence>
<dbReference type="InterPro" id="IPR052187">
    <property type="entry name" value="MFSD1"/>
</dbReference>
<feature type="transmembrane region" description="Helical" evidence="26">
    <location>
        <begin position="304"/>
        <end position="324"/>
    </location>
</feature>
<keyword evidence="4 26" id="KW-0812">Transmembrane</keyword>
<evidence type="ECO:0000256" key="1">
    <source>
        <dbReference type="ARBA" id="ARBA00004155"/>
    </source>
</evidence>
<evidence type="ECO:0000256" key="21">
    <source>
        <dbReference type="ARBA" id="ARBA00044985"/>
    </source>
</evidence>
<evidence type="ECO:0000256" key="23">
    <source>
        <dbReference type="ARBA" id="ARBA00045709"/>
    </source>
</evidence>
<feature type="transmembrane region" description="Helical" evidence="26">
    <location>
        <begin position="417"/>
        <end position="440"/>
    </location>
</feature>
<evidence type="ECO:0000256" key="15">
    <source>
        <dbReference type="ARBA" id="ARBA00044899"/>
    </source>
</evidence>
<evidence type="ECO:0000256" key="6">
    <source>
        <dbReference type="ARBA" id="ARBA00023136"/>
    </source>
</evidence>
<protein>
    <recommendedName>
        <fullName evidence="21">Lysosomal dipeptide transporter MFSD1</fullName>
    </recommendedName>
    <alternativeName>
        <fullName evidence="22">Major facilitator superfamily domain-containing protein 1</fullName>
    </alternativeName>
</protein>
<comment type="subunit">
    <text evidence="24">Homodimer. Interacts with lysosomal protein GLMP (via lumenal domain); the interaction starts while both proteins are still in the endoplasmic reticulum and is required for stabilization of MFSD1 in lysosomes but has no direct effect on its targeting to lysosomes or transporter activity.</text>
</comment>
<evidence type="ECO:0000256" key="12">
    <source>
        <dbReference type="ARBA" id="ARBA00044891"/>
    </source>
</evidence>
<evidence type="ECO:0000256" key="11">
    <source>
        <dbReference type="ARBA" id="ARBA00044884"/>
    </source>
</evidence>
<reference evidence="27" key="1">
    <citation type="submission" date="2022-01" db="EMBL/GenBank/DDBJ databases">
        <authorList>
            <person name="King R."/>
        </authorList>
    </citation>
    <scope>NUCLEOTIDE SEQUENCE</scope>
</reference>
<comment type="catalytic activity">
    <reaction evidence="8">
        <text>L-lysyl-L-alanine(out) = L-lysyl-L-alanine(in)</text>
        <dbReference type="Rhea" id="RHEA:79399"/>
        <dbReference type="ChEBI" id="CHEBI:229954"/>
    </reaction>
</comment>
<evidence type="ECO:0000256" key="25">
    <source>
        <dbReference type="SAM" id="MobiDB-lite"/>
    </source>
</evidence>
<dbReference type="GO" id="GO:0005765">
    <property type="term" value="C:lysosomal membrane"/>
    <property type="evidence" value="ECO:0007669"/>
    <property type="project" value="UniProtKB-SubCell"/>
</dbReference>
<evidence type="ECO:0000256" key="13">
    <source>
        <dbReference type="ARBA" id="ARBA00044893"/>
    </source>
</evidence>
<evidence type="ECO:0000256" key="4">
    <source>
        <dbReference type="ARBA" id="ARBA00022692"/>
    </source>
</evidence>
<feature type="transmembrane region" description="Helical" evidence="26">
    <location>
        <begin position="116"/>
        <end position="139"/>
    </location>
</feature>
<comment type="subcellular location">
    <subcellularLocation>
        <location evidence="1">Lysosome membrane</location>
        <topology evidence="1">Multi-pass membrane protein</topology>
    </subcellularLocation>
</comment>
<keyword evidence="5 26" id="KW-1133">Transmembrane helix</keyword>
<feature type="transmembrane region" description="Helical" evidence="26">
    <location>
        <begin position="331"/>
        <end position="353"/>
    </location>
</feature>
<feature type="transmembrane region" description="Helical" evidence="26">
    <location>
        <begin position="173"/>
        <end position="192"/>
    </location>
</feature>
<comment type="catalytic activity">
    <reaction evidence="15">
        <text>L-arginyl-L-alpha-amino acid(out) = L-arginyl-L-alpha-amino acid(in)</text>
        <dbReference type="Rhea" id="RHEA:79371"/>
        <dbReference type="ChEBI" id="CHEBI:84315"/>
    </reaction>
</comment>
<feature type="transmembrane region" description="Helical" evidence="26">
    <location>
        <begin position="359"/>
        <end position="381"/>
    </location>
</feature>
<dbReference type="Gene3D" id="1.20.1250.20">
    <property type="entry name" value="MFS general substrate transporter like domains"/>
    <property type="match status" value="2"/>
</dbReference>
<comment type="catalytic activity">
    <reaction evidence="18">
        <text>L-histidyl-L-alpha-amino acid(out) = L-histidyl-L-alpha-amino acid(in)</text>
        <dbReference type="Rhea" id="RHEA:79379"/>
        <dbReference type="ChEBI" id="CHEBI:229964"/>
    </reaction>
</comment>
<comment type="catalytic activity">
    <reaction evidence="17">
        <text>L-arginyl-glycine(out) = L-arginyl-glycine(in)</text>
        <dbReference type="Rhea" id="RHEA:79391"/>
        <dbReference type="ChEBI" id="CHEBI:229955"/>
    </reaction>
</comment>
<keyword evidence="7" id="KW-0458">Lysosome</keyword>
<feature type="transmembrane region" description="Helical" evidence="26">
    <location>
        <begin position="145"/>
        <end position="166"/>
    </location>
</feature>
<evidence type="ECO:0000256" key="22">
    <source>
        <dbReference type="ARBA" id="ARBA00045018"/>
    </source>
</evidence>
<comment type="similarity">
    <text evidence="2">Belongs to the major facilitator superfamily.</text>
</comment>
<comment type="function">
    <text evidence="23">Lysosomal dipeptide uniporter that selectively exports lysine, arginine or histidine-containing dipeptides with a net positive charge from the lysosome lumen into the cytosol. Could play a role in a specific type of protein O-glycosylation indirectly regulating macrophages migration and tissue invasion. Also essential for liver homeostasis.</text>
</comment>
<dbReference type="PANTHER" id="PTHR23512">
    <property type="entry name" value="MAJOR FACILITATOR SUPERFAMILY DOMAIN-CONTAINING PROTEIN 1"/>
    <property type="match status" value="1"/>
</dbReference>
<feature type="transmembrane region" description="Helical" evidence="26">
    <location>
        <begin position="81"/>
        <end position="104"/>
    </location>
</feature>
<dbReference type="PANTHER" id="PTHR23512:SF3">
    <property type="entry name" value="MAJOR FACILITATOR SUPERFAMILY DOMAIN-CONTAINING PROTEIN 1"/>
    <property type="match status" value="1"/>
</dbReference>
<evidence type="ECO:0000256" key="20">
    <source>
        <dbReference type="ARBA" id="ARBA00044924"/>
    </source>
</evidence>
<evidence type="ECO:0000256" key="3">
    <source>
        <dbReference type="ARBA" id="ARBA00022448"/>
    </source>
</evidence>
<evidence type="ECO:0000256" key="14">
    <source>
        <dbReference type="ARBA" id="ARBA00044898"/>
    </source>
</evidence>
<evidence type="ECO:0000256" key="16">
    <source>
        <dbReference type="ARBA" id="ARBA00044900"/>
    </source>
</evidence>
<keyword evidence="3" id="KW-0813">Transport</keyword>
<comment type="catalytic activity">
    <reaction evidence="20">
        <text>L-lysyl-glycine(out) = L-lysyl-glycine(in)</text>
        <dbReference type="Rhea" id="RHEA:79407"/>
        <dbReference type="ChEBI" id="CHEBI:191202"/>
    </reaction>
</comment>
<comment type="catalytic activity">
    <reaction evidence="16">
        <text>L-lysyl-L-lysine(out) = L-lysyl-L-lysine(in)</text>
        <dbReference type="Rhea" id="RHEA:79403"/>
        <dbReference type="ChEBI" id="CHEBI:229956"/>
    </reaction>
</comment>
<evidence type="ECO:0000256" key="7">
    <source>
        <dbReference type="ARBA" id="ARBA00023228"/>
    </source>
</evidence>
<feature type="transmembrane region" description="Helical" evidence="26">
    <location>
        <begin position="388"/>
        <end position="411"/>
    </location>
</feature>
<dbReference type="InterPro" id="IPR011701">
    <property type="entry name" value="MFS"/>
</dbReference>
<comment type="catalytic activity">
    <reaction evidence="19">
        <text>L-alanyl-L-lysine(out) = L-alanyl-L-lysine(in)</text>
        <dbReference type="Rhea" id="RHEA:79415"/>
        <dbReference type="ChEBI" id="CHEBI:192470"/>
    </reaction>
</comment>
<dbReference type="InterPro" id="IPR036259">
    <property type="entry name" value="MFS_trans_sf"/>
</dbReference>
<dbReference type="EMBL" id="OU895877">
    <property type="protein sequence ID" value="CAG9797126.1"/>
    <property type="molecule type" value="Genomic_DNA"/>
</dbReference>
<name>A0A9N9RIB1_9DIPT</name>
<dbReference type="Pfam" id="PF07690">
    <property type="entry name" value="MFS_1"/>
    <property type="match status" value="1"/>
</dbReference>
<evidence type="ECO:0000256" key="19">
    <source>
        <dbReference type="ARBA" id="ARBA00044919"/>
    </source>
</evidence>
<comment type="catalytic activity">
    <reaction evidence="13">
        <text>L-alpha-aminoacyl-L-lysine(out) = L-alpha-aminoacyl-L-lysine(in)</text>
        <dbReference type="Rhea" id="RHEA:79383"/>
        <dbReference type="ChEBI" id="CHEBI:229966"/>
    </reaction>
</comment>
<feature type="transmembrane region" description="Helical" evidence="26">
    <location>
        <begin position="212"/>
        <end position="234"/>
    </location>
</feature>
<comment type="catalytic activity">
    <reaction evidence="9">
        <text>L-histidyl-glycine(out) = L-histidyl-glycine(in)</text>
        <dbReference type="Rhea" id="RHEA:79395"/>
        <dbReference type="ChEBI" id="CHEBI:229957"/>
    </reaction>
</comment>
<accession>A0A9N9RIB1</accession>
<evidence type="ECO:0000256" key="5">
    <source>
        <dbReference type="ARBA" id="ARBA00022989"/>
    </source>
</evidence>
<organism evidence="27 28">
    <name type="scientific">Chironomus riparius</name>
    <dbReference type="NCBI Taxonomy" id="315576"/>
    <lineage>
        <taxon>Eukaryota</taxon>
        <taxon>Metazoa</taxon>
        <taxon>Ecdysozoa</taxon>
        <taxon>Arthropoda</taxon>
        <taxon>Hexapoda</taxon>
        <taxon>Insecta</taxon>
        <taxon>Pterygota</taxon>
        <taxon>Neoptera</taxon>
        <taxon>Endopterygota</taxon>
        <taxon>Diptera</taxon>
        <taxon>Nematocera</taxon>
        <taxon>Chironomoidea</taxon>
        <taxon>Chironomidae</taxon>
        <taxon>Chironominae</taxon>
        <taxon>Chironomus</taxon>
    </lineage>
</organism>
<evidence type="ECO:0000256" key="2">
    <source>
        <dbReference type="ARBA" id="ARBA00008335"/>
    </source>
</evidence>
<evidence type="ECO:0000313" key="28">
    <source>
        <dbReference type="Proteomes" id="UP001153620"/>
    </source>
</evidence>
<dbReference type="OrthoDB" id="424834at2759"/>
<feature type="region of interest" description="Disordered" evidence="25">
    <location>
        <begin position="1"/>
        <end position="27"/>
    </location>
</feature>
<comment type="catalytic activity">
    <reaction evidence="11">
        <text>L-alpha-aminoacyl-L-histidine(out) = L-alpha-aminoacyl-L-histidine(in)</text>
        <dbReference type="Rhea" id="RHEA:79375"/>
        <dbReference type="ChEBI" id="CHEBI:229967"/>
    </reaction>
</comment>
<dbReference type="AlphaFoldDB" id="A0A9N9RIB1"/>
<reference evidence="27" key="2">
    <citation type="submission" date="2022-10" db="EMBL/GenBank/DDBJ databases">
        <authorList>
            <consortium name="ENA_rothamsted_submissions"/>
            <consortium name="culmorum"/>
            <person name="King R."/>
        </authorList>
    </citation>
    <scope>NUCLEOTIDE SEQUENCE</scope>
</reference>
<evidence type="ECO:0000313" key="27">
    <source>
        <dbReference type="EMBL" id="CAG9797126.1"/>
    </source>
</evidence>
<comment type="catalytic activity">
    <reaction evidence="14">
        <text>L-aspartyl-L-lysine(out) = L-aspartyl-L-lysine(in)</text>
        <dbReference type="Rhea" id="RHEA:79411"/>
        <dbReference type="ChEBI" id="CHEBI:229953"/>
    </reaction>
</comment>
<evidence type="ECO:0000256" key="9">
    <source>
        <dbReference type="ARBA" id="ARBA00044878"/>
    </source>
</evidence>
<dbReference type="SUPFAM" id="SSF103473">
    <property type="entry name" value="MFS general substrate transporter"/>
    <property type="match status" value="1"/>
</dbReference>
<feature type="transmembrane region" description="Helical" evidence="26">
    <location>
        <begin position="40"/>
        <end position="61"/>
    </location>
</feature>
<evidence type="ECO:0000256" key="8">
    <source>
        <dbReference type="ARBA" id="ARBA00044876"/>
    </source>
</evidence>
<dbReference type="GO" id="GO:0022857">
    <property type="term" value="F:transmembrane transporter activity"/>
    <property type="evidence" value="ECO:0007669"/>
    <property type="project" value="InterPro"/>
</dbReference>
<dbReference type="Proteomes" id="UP001153620">
    <property type="component" value="Chromosome 1"/>
</dbReference>
<comment type="catalytic activity">
    <reaction evidence="10">
        <text>L-alpha-aminoacyl-L-arginine(out) = L-alpha-aminoacyl-L-arginine(in)</text>
        <dbReference type="Rhea" id="RHEA:79367"/>
        <dbReference type="ChEBI" id="CHEBI:229968"/>
    </reaction>
</comment>
<feature type="compositionally biased region" description="Basic and acidic residues" evidence="25">
    <location>
        <begin position="1"/>
        <end position="18"/>
    </location>
</feature>
<keyword evidence="28" id="KW-1185">Reference proteome</keyword>
<evidence type="ECO:0000256" key="24">
    <source>
        <dbReference type="ARBA" id="ARBA00046376"/>
    </source>
</evidence>
<evidence type="ECO:0000256" key="26">
    <source>
        <dbReference type="SAM" id="Phobius"/>
    </source>
</evidence>
<gene>
    <name evidence="27" type="ORF">CHIRRI_LOCUS126</name>
</gene>
<comment type="catalytic activity">
    <reaction evidence="12">
        <text>L-lysyl-L-alpha-amino acid(out) = L-lysyl-L-alpha-amino acid(in)</text>
        <dbReference type="Rhea" id="RHEA:79387"/>
        <dbReference type="ChEBI" id="CHEBI:229965"/>
    </reaction>
</comment>
<dbReference type="CDD" id="cd17340">
    <property type="entry name" value="MFS_MFSD1"/>
    <property type="match status" value="1"/>
</dbReference>
<proteinExistence type="inferred from homology"/>